<gene>
    <name evidence="3" type="ORF">LTR77_003295</name>
</gene>
<proteinExistence type="predicted"/>
<name>A0AAV9PIR8_9PEZI</name>
<evidence type="ECO:0000259" key="2">
    <source>
        <dbReference type="Pfam" id="PF04194"/>
    </source>
</evidence>
<dbReference type="GO" id="GO:0005737">
    <property type="term" value="C:cytoplasm"/>
    <property type="evidence" value="ECO:0007669"/>
    <property type="project" value="InterPro"/>
</dbReference>
<dbReference type="AlphaFoldDB" id="A0AAV9PIR8"/>
<dbReference type="Proteomes" id="UP001337655">
    <property type="component" value="Unassembled WGS sequence"/>
</dbReference>
<dbReference type="PANTHER" id="PTHR47524">
    <property type="entry name" value="20S RRNA ACCUMULATION PROTEIN 4"/>
    <property type="match status" value="1"/>
</dbReference>
<evidence type="ECO:0000313" key="3">
    <source>
        <dbReference type="EMBL" id="KAK5173173.1"/>
    </source>
</evidence>
<organism evidence="3 4">
    <name type="scientific">Saxophila tyrrhenica</name>
    <dbReference type="NCBI Taxonomy" id="1690608"/>
    <lineage>
        <taxon>Eukaryota</taxon>
        <taxon>Fungi</taxon>
        <taxon>Dikarya</taxon>
        <taxon>Ascomycota</taxon>
        <taxon>Pezizomycotina</taxon>
        <taxon>Dothideomycetes</taxon>
        <taxon>Dothideomycetidae</taxon>
        <taxon>Mycosphaerellales</taxon>
        <taxon>Extremaceae</taxon>
        <taxon>Saxophila</taxon>
    </lineage>
</organism>
<feature type="compositionally biased region" description="Polar residues" evidence="1">
    <location>
        <begin position="181"/>
        <end position="191"/>
    </location>
</feature>
<reference evidence="3 4" key="1">
    <citation type="submission" date="2023-08" db="EMBL/GenBank/DDBJ databases">
        <title>Black Yeasts Isolated from many extreme environments.</title>
        <authorList>
            <person name="Coleine C."/>
            <person name="Stajich J.E."/>
            <person name="Selbmann L."/>
        </authorList>
    </citation>
    <scope>NUCLEOTIDE SEQUENCE [LARGE SCALE GENOMIC DNA]</scope>
    <source>
        <strain evidence="3 4">CCFEE 5935</strain>
    </source>
</reference>
<feature type="compositionally biased region" description="Basic and acidic residues" evidence="1">
    <location>
        <begin position="219"/>
        <end position="234"/>
    </location>
</feature>
<dbReference type="GO" id="GO:0030490">
    <property type="term" value="P:maturation of SSU-rRNA"/>
    <property type="evidence" value="ECO:0007669"/>
    <property type="project" value="TreeGrafter"/>
</dbReference>
<dbReference type="GeneID" id="89924642"/>
<feature type="region of interest" description="Disordered" evidence="1">
    <location>
        <begin position="146"/>
        <end position="268"/>
    </location>
</feature>
<evidence type="ECO:0000256" key="1">
    <source>
        <dbReference type="SAM" id="MobiDB-lite"/>
    </source>
</evidence>
<evidence type="ECO:0000313" key="4">
    <source>
        <dbReference type="Proteomes" id="UP001337655"/>
    </source>
</evidence>
<feature type="compositionally biased region" description="Low complexity" evidence="1">
    <location>
        <begin position="160"/>
        <end position="177"/>
    </location>
</feature>
<feature type="domain" description="Programmed cell death protein 2 C-terminal" evidence="2">
    <location>
        <begin position="277"/>
        <end position="407"/>
    </location>
</feature>
<feature type="compositionally biased region" description="Polar residues" evidence="1">
    <location>
        <begin position="146"/>
        <end position="159"/>
    </location>
</feature>
<keyword evidence="4" id="KW-1185">Reference proteome</keyword>
<sequence>MADSDSDSSLSDTTDLATNVLLGYASKDPTIDDFSQLGGQPTWLDKSYTPDGRLAKCKVCNSVLCLLLQLNGDLPERFPGHERKVYVFGCRRKACRRKEGSVRAIRAERRYEMATDGERETRNGERAEEKKVNLGETLFGAKAPTAAQSNPFASGPSTGPANPFAAKTAAPASNPSPGQEPASSATATDNLAESFAQKARISSDSRPAAPTPPPSTPERWPEDPKPYTRYHLDADTEYLDPTFGADDVPSNARVETNGEGSSSSAAEDKALFESTMDKTFQRFADRLSQNPEQVLRYEFGGQPLLYARTDTVGKMLAPAAEGGRIQTSGATFASSLKVPRCGNCGAGRVFELQLTPHMIADLEADDPAIDGMEWGTIIVGACGEDCQEKEKTVGEVGYLEEWVGVQWEEVADHRARR</sequence>
<dbReference type="InterPro" id="IPR007320">
    <property type="entry name" value="PDCD2_C"/>
</dbReference>
<comment type="caution">
    <text evidence="3">The sequence shown here is derived from an EMBL/GenBank/DDBJ whole genome shotgun (WGS) entry which is preliminary data.</text>
</comment>
<accession>A0AAV9PIR8</accession>
<dbReference type="Pfam" id="PF04194">
    <property type="entry name" value="PDCD2_C"/>
    <property type="match status" value="1"/>
</dbReference>
<protein>
    <recommendedName>
        <fullName evidence="2">Programmed cell death protein 2 C-terminal domain-containing protein</fullName>
    </recommendedName>
</protein>
<dbReference type="EMBL" id="JAVRRT010000004">
    <property type="protein sequence ID" value="KAK5173173.1"/>
    <property type="molecule type" value="Genomic_DNA"/>
</dbReference>
<dbReference type="PANTHER" id="PTHR47524:SF1">
    <property type="entry name" value="20S RRNA ACCUMULATION PROTEIN 4"/>
    <property type="match status" value="1"/>
</dbReference>
<dbReference type="RefSeq" id="XP_064661891.1">
    <property type="nucleotide sequence ID" value="XM_064800552.1"/>
</dbReference>